<evidence type="ECO:0008006" key="3">
    <source>
        <dbReference type="Google" id="ProtNLM"/>
    </source>
</evidence>
<name>A0A0S3F2E2_9SPHN</name>
<gene>
    <name evidence="1" type="ORF">ATN00_17740</name>
</gene>
<proteinExistence type="predicted"/>
<sequence>MTSYLDQLIADPTSFHDAPYAQAFTLSRDEIDRLHLEGARKRFAELRPGLSVLDKLAREQGIDKIETIDDLAPLLFPHTVYKSYPISYLERSRFDKLTKWLAGLTTSDISHVDASGIETIDDWIDLLDAETDLTVQHTSGTTGKLSFVPRTKAQWRETIIHSAIIIRDWWPDRGPDILKDGMPIIIPGYRYGAAATQRGNGIQIDLYAKGEENALFLYPDARFSADIASLGGRLRAAEARGEAGMLDIPPVLLERRDALLELERRRPDDLKHFFSEAQRRFGGRDVYVTAMWAILYDWAEEGLKRGLKNVFGKGSVLLTGGGKKGKELPDDWRERVLEFLGFDTIYEMYATSEQMGLSMMCEHGHYHIPPIQIPFLLDPETGKPLPRKDGLTGRFASFDLMPNTYWAGLVTGDEITLSGWEKPCACGRTGPHVIPPVRRYSEKEGGDDRIVCAGAPEAHDRALEFLAELSM</sequence>
<dbReference type="InterPro" id="IPR042099">
    <property type="entry name" value="ANL_N_sf"/>
</dbReference>
<dbReference type="EMBL" id="CP013264">
    <property type="protein sequence ID" value="ALR21860.1"/>
    <property type="molecule type" value="Genomic_DNA"/>
</dbReference>
<protein>
    <recommendedName>
        <fullName evidence="3">Acyl-protein synthetase LuxE domain-containing protein</fullName>
    </recommendedName>
</protein>
<dbReference type="AlphaFoldDB" id="A0A0S3F2E2"/>
<organism evidence="1 2">
    <name type="scientific">Sphingobium baderi</name>
    <dbReference type="NCBI Taxonomy" id="1332080"/>
    <lineage>
        <taxon>Bacteria</taxon>
        <taxon>Pseudomonadati</taxon>
        <taxon>Pseudomonadota</taxon>
        <taxon>Alphaproteobacteria</taxon>
        <taxon>Sphingomonadales</taxon>
        <taxon>Sphingomonadaceae</taxon>
        <taxon>Sphingobium</taxon>
    </lineage>
</organism>
<dbReference type="Gene3D" id="3.40.50.12780">
    <property type="entry name" value="N-terminal domain of ligase-like"/>
    <property type="match status" value="1"/>
</dbReference>
<dbReference type="KEGG" id="sbd:ATN00_17740"/>
<accession>A0A0S3F2E2</accession>
<dbReference type="STRING" id="1332080.ATN00_17740"/>
<reference evidence="1 2" key="1">
    <citation type="submission" date="2015-11" db="EMBL/GenBank/DDBJ databases">
        <title>A Two-component Flavoprotein Monooxygenase System MeaXY Responsible for para-Hydroxylation of 2-Methyl-6-ethylaniline and 2,6-Diethylaniline in Sphingobium baderi DE-13.</title>
        <authorList>
            <person name="Cheng M."/>
            <person name="Meng Q."/>
            <person name="Yang Y."/>
            <person name="Chu C."/>
            <person name="Yan X."/>
            <person name="He J."/>
            <person name="Li S."/>
        </authorList>
    </citation>
    <scope>NUCLEOTIDE SEQUENCE [LARGE SCALE GENOMIC DNA]</scope>
    <source>
        <strain evidence="1 2">DE-13</strain>
    </source>
</reference>
<evidence type="ECO:0000313" key="2">
    <source>
        <dbReference type="Proteomes" id="UP000056968"/>
    </source>
</evidence>
<evidence type="ECO:0000313" key="1">
    <source>
        <dbReference type="EMBL" id="ALR21860.1"/>
    </source>
</evidence>
<dbReference type="OrthoDB" id="3597198at2"/>
<dbReference type="Proteomes" id="UP000056968">
    <property type="component" value="Chromosome"/>
</dbReference>
<keyword evidence="2" id="KW-1185">Reference proteome</keyword>
<dbReference type="RefSeq" id="WP_062067146.1">
    <property type="nucleotide sequence ID" value="NZ_CP013264.1"/>
</dbReference>